<dbReference type="PATRIC" id="fig|1514904.3.peg.1251"/>
<feature type="region of interest" description="Disordered" evidence="3">
    <location>
        <begin position="352"/>
        <end position="371"/>
    </location>
</feature>
<evidence type="ECO:0000256" key="4">
    <source>
        <dbReference type="SAM" id="Phobius"/>
    </source>
</evidence>
<keyword evidence="4" id="KW-0472">Membrane</keyword>
<dbReference type="FunFam" id="3.30.70.270:FF:000001">
    <property type="entry name" value="Diguanylate cyclase domain protein"/>
    <property type="match status" value="1"/>
</dbReference>
<dbReference type="PROSITE" id="PS50887">
    <property type="entry name" value="GGDEF"/>
    <property type="match status" value="1"/>
</dbReference>
<evidence type="ECO:0000259" key="5">
    <source>
        <dbReference type="PROSITE" id="PS50887"/>
    </source>
</evidence>
<dbReference type="InterPro" id="IPR050469">
    <property type="entry name" value="Diguanylate_Cyclase"/>
</dbReference>
<evidence type="ECO:0000313" key="7">
    <source>
        <dbReference type="Proteomes" id="UP000038011"/>
    </source>
</evidence>
<comment type="caution">
    <text evidence="6">The sequence shown here is derived from an EMBL/GenBank/DDBJ whole genome shotgun (WGS) entry which is preliminary data.</text>
</comment>
<evidence type="ECO:0000256" key="1">
    <source>
        <dbReference type="ARBA" id="ARBA00012528"/>
    </source>
</evidence>
<keyword evidence="7" id="KW-1185">Reference proteome</keyword>
<dbReference type="InterPro" id="IPR043128">
    <property type="entry name" value="Rev_trsase/Diguanyl_cyclase"/>
</dbReference>
<dbReference type="Pfam" id="PF00990">
    <property type="entry name" value="GGDEF"/>
    <property type="match status" value="1"/>
</dbReference>
<sequence length="371" mass="41346">MVFSASYLFGAFGFIFDFLRNLFPETLNYMPANIAYMAMAALFASALSLHYTKRTQFLPLVTMFVCSILISAYYSYIDDHIFKRTFAVNVFGTFILGYPIVSIWKVKKRKIDQIIYGLTIVTALHFPLRAGAILWIESDRLTVENYANSMTSLTLQFTSSVAGLCIAMALLTMFMTTIVFSLRRTSETDTLTGLLNRRGVEAKLPKFEEALAEGVNSHAVLALDIDHFKQVNDTYGHNSGDEVLIACARLLKKLDIEQSIVSRMGGEEFNLILYNANDETAKLAADYVCGAFSQLTHPVIDDKAVTVSIGVSLWSARSSFSDAARLADIALYRAKSEGRNCVRLAHMQSGPYQVRGKDRRSNQAGMVTLRT</sequence>
<evidence type="ECO:0000313" key="6">
    <source>
        <dbReference type="EMBL" id="KPB00740.1"/>
    </source>
</evidence>
<feature type="transmembrane region" description="Helical" evidence="4">
    <location>
        <begin position="29"/>
        <end position="50"/>
    </location>
</feature>
<feature type="transmembrane region" description="Helical" evidence="4">
    <location>
        <begin position="116"/>
        <end position="136"/>
    </location>
</feature>
<proteinExistence type="predicted"/>
<name>A0A0M9GLQ8_9HYPH</name>
<dbReference type="Proteomes" id="UP000038011">
    <property type="component" value="Unassembled WGS sequence"/>
</dbReference>
<dbReference type="GO" id="GO:0043709">
    <property type="term" value="P:cell adhesion involved in single-species biofilm formation"/>
    <property type="evidence" value="ECO:0007669"/>
    <property type="project" value="TreeGrafter"/>
</dbReference>
<dbReference type="AlphaFoldDB" id="A0A0M9GLQ8"/>
<dbReference type="EMBL" id="JXMU01000017">
    <property type="protein sequence ID" value="KPB00740.1"/>
    <property type="molecule type" value="Genomic_DNA"/>
</dbReference>
<dbReference type="PANTHER" id="PTHR45138:SF9">
    <property type="entry name" value="DIGUANYLATE CYCLASE DGCM-RELATED"/>
    <property type="match status" value="1"/>
</dbReference>
<dbReference type="GO" id="GO:0052621">
    <property type="term" value="F:diguanylate cyclase activity"/>
    <property type="evidence" value="ECO:0007669"/>
    <property type="project" value="UniProtKB-EC"/>
</dbReference>
<feature type="transmembrane region" description="Helical" evidence="4">
    <location>
        <begin position="57"/>
        <end position="74"/>
    </location>
</feature>
<feature type="transmembrane region" description="Helical" evidence="4">
    <location>
        <begin position="86"/>
        <end position="104"/>
    </location>
</feature>
<dbReference type="SMART" id="SM00267">
    <property type="entry name" value="GGDEF"/>
    <property type="match status" value="1"/>
</dbReference>
<gene>
    <name evidence="6" type="ORF">SU32_12035</name>
</gene>
<dbReference type="NCBIfam" id="TIGR00254">
    <property type="entry name" value="GGDEF"/>
    <property type="match status" value="1"/>
</dbReference>
<evidence type="ECO:0000256" key="3">
    <source>
        <dbReference type="SAM" id="MobiDB-lite"/>
    </source>
</evidence>
<feature type="transmembrane region" description="Helical" evidence="4">
    <location>
        <begin position="156"/>
        <end position="182"/>
    </location>
</feature>
<keyword evidence="4" id="KW-0812">Transmembrane</keyword>
<feature type="compositionally biased region" description="Polar residues" evidence="3">
    <location>
        <begin position="362"/>
        <end position="371"/>
    </location>
</feature>
<dbReference type="SUPFAM" id="SSF55073">
    <property type="entry name" value="Nucleotide cyclase"/>
    <property type="match status" value="1"/>
</dbReference>
<organism evidence="6 7">
    <name type="scientific">Ahrensia marina</name>
    <dbReference type="NCBI Taxonomy" id="1514904"/>
    <lineage>
        <taxon>Bacteria</taxon>
        <taxon>Pseudomonadati</taxon>
        <taxon>Pseudomonadota</taxon>
        <taxon>Alphaproteobacteria</taxon>
        <taxon>Hyphomicrobiales</taxon>
        <taxon>Ahrensiaceae</taxon>
        <taxon>Ahrensia</taxon>
    </lineage>
</organism>
<feature type="transmembrane region" description="Helical" evidence="4">
    <location>
        <begin position="7"/>
        <end position="23"/>
    </location>
</feature>
<dbReference type="PANTHER" id="PTHR45138">
    <property type="entry name" value="REGULATORY COMPONENTS OF SENSORY TRANSDUCTION SYSTEM"/>
    <property type="match status" value="1"/>
</dbReference>
<dbReference type="CDD" id="cd01949">
    <property type="entry name" value="GGDEF"/>
    <property type="match status" value="1"/>
</dbReference>
<comment type="catalytic activity">
    <reaction evidence="2">
        <text>2 GTP = 3',3'-c-di-GMP + 2 diphosphate</text>
        <dbReference type="Rhea" id="RHEA:24898"/>
        <dbReference type="ChEBI" id="CHEBI:33019"/>
        <dbReference type="ChEBI" id="CHEBI:37565"/>
        <dbReference type="ChEBI" id="CHEBI:58805"/>
        <dbReference type="EC" id="2.7.7.65"/>
    </reaction>
</comment>
<protein>
    <recommendedName>
        <fullName evidence="1">diguanylate cyclase</fullName>
        <ecNumber evidence="1">2.7.7.65</ecNumber>
    </recommendedName>
</protein>
<feature type="domain" description="GGDEF" evidence="5">
    <location>
        <begin position="216"/>
        <end position="347"/>
    </location>
</feature>
<reference evidence="6 7" key="1">
    <citation type="submission" date="2015-01" db="EMBL/GenBank/DDBJ databases">
        <title>Ahrensia donghaiensis sp. nov., a novel dimethylsulphoniopropionate-cleavage bacterium isolated from seawater and emended descriptions of the genus Ahrensia and Ahrensia kielensis.</title>
        <authorList>
            <person name="Liu J."/>
        </authorList>
    </citation>
    <scope>NUCLEOTIDE SEQUENCE [LARGE SCALE GENOMIC DNA]</scope>
    <source>
        <strain evidence="6 7">LZD062</strain>
    </source>
</reference>
<accession>A0A0M9GLQ8</accession>
<dbReference type="Gene3D" id="3.30.70.270">
    <property type="match status" value="1"/>
</dbReference>
<dbReference type="GO" id="GO:0005886">
    <property type="term" value="C:plasma membrane"/>
    <property type="evidence" value="ECO:0007669"/>
    <property type="project" value="TreeGrafter"/>
</dbReference>
<evidence type="ECO:0000256" key="2">
    <source>
        <dbReference type="ARBA" id="ARBA00034247"/>
    </source>
</evidence>
<dbReference type="EC" id="2.7.7.65" evidence="1"/>
<dbReference type="GO" id="GO:1902201">
    <property type="term" value="P:negative regulation of bacterial-type flagellum-dependent cell motility"/>
    <property type="evidence" value="ECO:0007669"/>
    <property type="project" value="TreeGrafter"/>
</dbReference>
<dbReference type="InterPro" id="IPR000160">
    <property type="entry name" value="GGDEF_dom"/>
</dbReference>
<dbReference type="InterPro" id="IPR029787">
    <property type="entry name" value="Nucleotide_cyclase"/>
</dbReference>
<dbReference type="STRING" id="1514904.SU32_12035"/>
<keyword evidence="4" id="KW-1133">Transmembrane helix</keyword>